<feature type="compositionally biased region" description="Basic and acidic residues" evidence="1">
    <location>
        <begin position="29"/>
        <end position="40"/>
    </location>
</feature>
<evidence type="ECO:0000313" key="3">
    <source>
        <dbReference type="Proteomes" id="UP001055634"/>
    </source>
</evidence>
<sequence length="67" mass="7515">MTMNASRRSVLILEMAHLWGEVMNMTTADGERSHQKERFDGMAQRHPREAEAAKKLQSAAFDAALAL</sequence>
<name>A0A9E7N430_9CAUD</name>
<gene>
    <name evidence="2" type="ORF">GURKE_05080</name>
</gene>
<dbReference type="EMBL" id="ON529850">
    <property type="protein sequence ID" value="UTC28510.1"/>
    <property type="molecule type" value="Genomic_DNA"/>
</dbReference>
<evidence type="ECO:0000256" key="1">
    <source>
        <dbReference type="SAM" id="MobiDB-lite"/>
    </source>
</evidence>
<organism evidence="2 3">
    <name type="scientific">Brevundimonas phage vB_BpoS-Gurke</name>
    <dbReference type="NCBI Taxonomy" id="2948599"/>
    <lineage>
        <taxon>Viruses</taxon>
        <taxon>Duplodnaviria</taxon>
        <taxon>Heunggongvirae</taxon>
        <taxon>Uroviricota</taxon>
        <taxon>Caudoviricetes</taxon>
        <taxon>Jeanschmidtviridae</taxon>
        <taxon>Kikimoravirus</taxon>
        <taxon>Kikimoravirus gurke</taxon>
    </lineage>
</organism>
<proteinExistence type="predicted"/>
<protein>
    <submittedName>
        <fullName evidence="2">Uncharacterized protein</fullName>
    </submittedName>
</protein>
<dbReference type="Proteomes" id="UP001055634">
    <property type="component" value="Segment"/>
</dbReference>
<reference evidence="2" key="1">
    <citation type="submission" date="2022-04" db="EMBL/GenBank/DDBJ databases">
        <authorList>
            <person name="Friedrich I."/>
            <person name="Schneider D."/>
            <person name="Poehlein A."/>
            <person name="Hertel R."/>
            <person name="Daniel R."/>
        </authorList>
    </citation>
    <scope>NUCLEOTIDE SEQUENCE</scope>
</reference>
<keyword evidence="3" id="KW-1185">Reference proteome</keyword>
<accession>A0A9E7N430</accession>
<feature type="region of interest" description="Disordered" evidence="1">
    <location>
        <begin position="28"/>
        <end position="55"/>
    </location>
</feature>
<evidence type="ECO:0000313" key="2">
    <source>
        <dbReference type="EMBL" id="UTC28510.1"/>
    </source>
</evidence>